<dbReference type="InterPro" id="IPR050855">
    <property type="entry name" value="NDM-1-like"/>
</dbReference>
<sequence length="274" mass="28487">MIEGAAQSFARTNGGAICNIVLLATPEGAVVVDTGSNARQGAALRQLADQKFGGVAAVVNTHHHPDHWLGNQAFADRPILALPQSRALQAENGQGYSDNLYRILGSWMNGTAFMPATADAAPGPLVIGGRALRLIAMSGHSQADLLLLDQATGTLVAGDMLFLDRAPSFPDAAIADWLAGLDRIAAIGAGGVVPGHGPFHRSSAALAQTRAYLRAFAGRMARASGLGLAPAEAIHAGPMPEFASLGANPEEYRRAVVQRWRDFESDALPVIGGT</sequence>
<dbReference type="GO" id="GO:0016787">
    <property type="term" value="F:hydrolase activity"/>
    <property type="evidence" value="ECO:0007669"/>
    <property type="project" value="UniProtKB-KW"/>
</dbReference>
<feature type="domain" description="Metallo-beta-lactamase" evidence="2">
    <location>
        <begin position="17"/>
        <end position="196"/>
    </location>
</feature>
<comment type="similarity">
    <text evidence="1">Belongs to the metallo-beta-lactamase superfamily. Class-B beta-lactamase family.</text>
</comment>
<gene>
    <name evidence="3" type="ORF">D3P05_19275</name>
</gene>
<evidence type="ECO:0000313" key="3">
    <source>
        <dbReference type="EMBL" id="RJL05668.1"/>
    </source>
</evidence>
<dbReference type="InterPro" id="IPR030811">
    <property type="entry name" value="SoxH-rel_PQQ_1"/>
</dbReference>
<comment type="caution">
    <text evidence="3">The sequence shown here is derived from an EMBL/GenBank/DDBJ whole genome shotgun (WGS) entry which is preliminary data.</text>
</comment>
<organism evidence="3 4">
    <name type="scientific">Paracoccus siganidrum</name>
    <dbReference type="NCBI Taxonomy" id="1276757"/>
    <lineage>
        <taxon>Bacteria</taxon>
        <taxon>Pseudomonadati</taxon>
        <taxon>Pseudomonadota</taxon>
        <taxon>Alphaproteobacteria</taxon>
        <taxon>Rhodobacterales</taxon>
        <taxon>Paracoccaceae</taxon>
        <taxon>Paracoccus</taxon>
    </lineage>
</organism>
<dbReference type="CDD" id="cd16282">
    <property type="entry name" value="metallo-hydrolase-like_MBL-fold"/>
    <property type="match status" value="1"/>
</dbReference>
<dbReference type="SUPFAM" id="SSF56281">
    <property type="entry name" value="Metallo-hydrolase/oxidoreductase"/>
    <property type="match status" value="1"/>
</dbReference>
<dbReference type="OrthoDB" id="7253658at2"/>
<keyword evidence="4" id="KW-1185">Reference proteome</keyword>
<dbReference type="PANTHER" id="PTHR42951">
    <property type="entry name" value="METALLO-BETA-LACTAMASE DOMAIN-CONTAINING"/>
    <property type="match status" value="1"/>
</dbReference>
<name>A0A418ZYP9_9RHOB</name>
<reference evidence="4" key="1">
    <citation type="submission" date="2018-09" db="EMBL/GenBank/DDBJ databases">
        <title>Paracoccus onubensis nov. sp. a moderate halophilic bacterium isolated from Gruta de las Maravillas (Aracena, Spain).</title>
        <authorList>
            <person name="Jurado V."/>
            <person name="Gutierrez-Patricio S."/>
            <person name="Gonzalez-Pimentel J.L."/>
            <person name="Miller A.Z."/>
            <person name="Laiz L."/>
            <person name="Saiz-Jimenez C."/>
        </authorList>
    </citation>
    <scope>NUCLEOTIDE SEQUENCE [LARGE SCALE GENOMIC DNA]</scope>
    <source>
        <strain evidence="4">DSM 26381</strain>
    </source>
</reference>
<accession>A0A418ZYP9</accession>
<evidence type="ECO:0000256" key="1">
    <source>
        <dbReference type="ARBA" id="ARBA00005250"/>
    </source>
</evidence>
<dbReference type="EMBL" id="QZEW01000108">
    <property type="protein sequence ID" value="RJL05668.1"/>
    <property type="molecule type" value="Genomic_DNA"/>
</dbReference>
<evidence type="ECO:0000259" key="2">
    <source>
        <dbReference type="SMART" id="SM00849"/>
    </source>
</evidence>
<dbReference type="PANTHER" id="PTHR42951:SF4">
    <property type="entry name" value="ACYL-COENZYME A THIOESTERASE MBLAC2"/>
    <property type="match status" value="1"/>
</dbReference>
<evidence type="ECO:0000313" key="4">
    <source>
        <dbReference type="Proteomes" id="UP000283587"/>
    </source>
</evidence>
<protein>
    <submittedName>
        <fullName evidence="3">Quinoprotein relay system zinc metallohydrolase 1</fullName>
    </submittedName>
</protein>
<keyword evidence="3" id="KW-0378">Hydrolase</keyword>
<dbReference type="Gene3D" id="3.60.15.10">
    <property type="entry name" value="Ribonuclease Z/Hydroxyacylglutathione hydrolase-like"/>
    <property type="match status" value="1"/>
</dbReference>
<dbReference type="SMART" id="SM00849">
    <property type="entry name" value="Lactamase_B"/>
    <property type="match status" value="1"/>
</dbReference>
<dbReference type="Pfam" id="PF00753">
    <property type="entry name" value="Lactamase_B"/>
    <property type="match status" value="1"/>
</dbReference>
<dbReference type="AlphaFoldDB" id="A0A418ZYP9"/>
<proteinExistence type="inferred from homology"/>
<dbReference type="GO" id="GO:0017001">
    <property type="term" value="P:antibiotic catabolic process"/>
    <property type="evidence" value="ECO:0007669"/>
    <property type="project" value="UniProtKB-ARBA"/>
</dbReference>
<dbReference type="InterPro" id="IPR036866">
    <property type="entry name" value="RibonucZ/Hydroxyglut_hydro"/>
</dbReference>
<dbReference type="InterPro" id="IPR001279">
    <property type="entry name" value="Metallo-B-lactamas"/>
</dbReference>
<dbReference type="NCBIfam" id="TIGR04558">
    <property type="entry name" value="SoxH_rel_PQQ_1"/>
    <property type="match status" value="1"/>
</dbReference>
<dbReference type="Proteomes" id="UP000283587">
    <property type="component" value="Unassembled WGS sequence"/>
</dbReference>